<name>A0A067PSF8_9AGAM</name>
<organism evidence="3 4">
    <name type="scientific">Jaapia argillacea MUCL 33604</name>
    <dbReference type="NCBI Taxonomy" id="933084"/>
    <lineage>
        <taxon>Eukaryota</taxon>
        <taxon>Fungi</taxon>
        <taxon>Dikarya</taxon>
        <taxon>Basidiomycota</taxon>
        <taxon>Agaricomycotina</taxon>
        <taxon>Agaricomycetes</taxon>
        <taxon>Agaricomycetidae</taxon>
        <taxon>Jaapiales</taxon>
        <taxon>Jaapiaceae</taxon>
        <taxon>Jaapia</taxon>
    </lineage>
</organism>
<proteinExistence type="predicted"/>
<evidence type="ECO:0000313" key="3">
    <source>
        <dbReference type="EMBL" id="KDQ57753.1"/>
    </source>
</evidence>
<sequence>MSTIRRTLPEWVDRVVDVDTNSSIKEVRALFSHCGEMRGVYPWKSDKSAQQHYFIEFTHKSDVLKAKAQGKLNHGFSVHALSMVPQLIERCQSVVPHFASGQADLSPAISNTDMLSTSFSFDSNRHLSRCAGVERTPNRTPLRVDPTGSSYRRLVGSEPNAPASRSTQVPQLDAITSTTTVRPNGSHLTFSSPIFPSAQSSLSSFPTLPSFSSSHSQLNLTICGMSIPYDLDRLEDNPDPIIALLQTAGSGRDNWMVVGGHYRRLGNINAAMTVVATMVQFMTERGTHEWELKPAYLMLSTCQRDLGKRARTPEGEDSDASKEHFSRAVEYLQKVYGSDSPALDTLPSVPPALPRSESLPINRCHSLNGNSHPPVGPNPSPAPHTTFALLPPNSSTPAPNVGRTRILEREIQCLRTRLETINTALTQTVKLKRLAESDLSSERAQRRKVERQLDDVERQLDVTKRMEGFALENVKREVEARRRAERELAERERNGEGGKRAVLEGLAEMFGKAARGETSAAMEVFEGVGPSDSNRGKVKSEKILSP</sequence>
<dbReference type="InParanoid" id="A0A067PSF8"/>
<accession>A0A067PSF8</accession>
<dbReference type="HOGENOM" id="CLU_599998_0_0_1"/>
<keyword evidence="4" id="KW-1185">Reference proteome</keyword>
<protein>
    <recommendedName>
        <fullName evidence="5">RRM domain-containing protein</fullName>
    </recommendedName>
</protein>
<reference evidence="4" key="1">
    <citation type="journal article" date="2014" name="Proc. Natl. Acad. Sci. U.S.A.">
        <title>Extensive sampling of basidiomycete genomes demonstrates inadequacy of the white-rot/brown-rot paradigm for wood decay fungi.</title>
        <authorList>
            <person name="Riley R."/>
            <person name="Salamov A.A."/>
            <person name="Brown D.W."/>
            <person name="Nagy L.G."/>
            <person name="Floudas D."/>
            <person name="Held B.W."/>
            <person name="Levasseur A."/>
            <person name="Lombard V."/>
            <person name="Morin E."/>
            <person name="Otillar R."/>
            <person name="Lindquist E.A."/>
            <person name="Sun H."/>
            <person name="LaButti K.M."/>
            <person name="Schmutz J."/>
            <person name="Jabbour D."/>
            <person name="Luo H."/>
            <person name="Baker S.E."/>
            <person name="Pisabarro A.G."/>
            <person name="Walton J.D."/>
            <person name="Blanchette R.A."/>
            <person name="Henrissat B."/>
            <person name="Martin F."/>
            <person name="Cullen D."/>
            <person name="Hibbett D.S."/>
            <person name="Grigoriev I.V."/>
        </authorList>
    </citation>
    <scope>NUCLEOTIDE SEQUENCE [LARGE SCALE GENOMIC DNA]</scope>
    <source>
        <strain evidence="4">MUCL 33604</strain>
    </source>
</reference>
<feature type="coiled-coil region" evidence="1">
    <location>
        <begin position="432"/>
        <end position="494"/>
    </location>
</feature>
<dbReference type="OrthoDB" id="2670565at2759"/>
<gene>
    <name evidence="3" type="ORF">JAAARDRAFT_194035</name>
</gene>
<dbReference type="EMBL" id="KL197719">
    <property type="protein sequence ID" value="KDQ57753.1"/>
    <property type="molecule type" value="Genomic_DNA"/>
</dbReference>
<evidence type="ECO:0000313" key="4">
    <source>
        <dbReference type="Proteomes" id="UP000027265"/>
    </source>
</evidence>
<evidence type="ECO:0000256" key="1">
    <source>
        <dbReference type="SAM" id="Coils"/>
    </source>
</evidence>
<keyword evidence="1" id="KW-0175">Coiled coil</keyword>
<evidence type="ECO:0008006" key="5">
    <source>
        <dbReference type="Google" id="ProtNLM"/>
    </source>
</evidence>
<dbReference type="Proteomes" id="UP000027265">
    <property type="component" value="Unassembled WGS sequence"/>
</dbReference>
<feature type="region of interest" description="Disordered" evidence="2">
    <location>
        <begin position="525"/>
        <end position="546"/>
    </location>
</feature>
<feature type="compositionally biased region" description="Basic and acidic residues" evidence="2">
    <location>
        <begin position="534"/>
        <end position="546"/>
    </location>
</feature>
<dbReference type="AlphaFoldDB" id="A0A067PSF8"/>
<feature type="region of interest" description="Disordered" evidence="2">
    <location>
        <begin position="136"/>
        <end position="169"/>
    </location>
</feature>
<evidence type="ECO:0000256" key="2">
    <source>
        <dbReference type="SAM" id="MobiDB-lite"/>
    </source>
</evidence>